<evidence type="ECO:0008006" key="4">
    <source>
        <dbReference type="Google" id="ProtNLM"/>
    </source>
</evidence>
<organism evidence="2 3">
    <name type="scientific">Nocardioides endophyticus</name>
    <dbReference type="NCBI Taxonomy" id="1353775"/>
    <lineage>
        <taxon>Bacteria</taxon>
        <taxon>Bacillati</taxon>
        <taxon>Actinomycetota</taxon>
        <taxon>Actinomycetes</taxon>
        <taxon>Propionibacteriales</taxon>
        <taxon>Nocardioidaceae</taxon>
        <taxon>Nocardioides</taxon>
    </lineage>
</organism>
<accession>A0ABP8Z8F7</accession>
<comment type="caution">
    <text evidence="2">The sequence shown here is derived from an EMBL/GenBank/DDBJ whole genome shotgun (WGS) entry which is preliminary data.</text>
</comment>
<dbReference type="Proteomes" id="UP001499882">
    <property type="component" value="Unassembled WGS sequence"/>
</dbReference>
<gene>
    <name evidence="2" type="ORF">GCM10023350_38490</name>
</gene>
<evidence type="ECO:0000256" key="1">
    <source>
        <dbReference type="SAM" id="MobiDB-lite"/>
    </source>
</evidence>
<sequence>MAERGWTVTRKKIPGETNGYTTTDGTKEIVVDEDLARAQAAKTMLHEAESVA</sequence>
<protein>
    <recommendedName>
        <fullName evidence="4">DUF2188 domain-containing protein</fullName>
    </recommendedName>
</protein>
<keyword evidence="3" id="KW-1185">Reference proteome</keyword>
<name>A0ABP8Z8F7_9ACTN</name>
<dbReference type="EMBL" id="BAABKN010000023">
    <property type="protein sequence ID" value="GAA4749658.1"/>
    <property type="molecule type" value="Genomic_DNA"/>
</dbReference>
<reference evidence="3" key="1">
    <citation type="journal article" date="2019" name="Int. J. Syst. Evol. Microbiol.">
        <title>The Global Catalogue of Microorganisms (GCM) 10K type strain sequencing project: providing services to taxonomists for standard genome sequencing and annotation.</title>
        <authorList>
            <consortium name="The Broad Institute Genomics Platform"/>
            <consortium name="The Broad Institute Genome Sequencing Center for Infectious Disease"/>
            <person name="Wu L."/>
            <person name="Ma J."/>
        </authorList>
    </citation>
    <scope>NUCLEOTIDE SEQUENCE [LARGE SCALE GENOMIC DNA]</scope>
    <source>
        <strain evidence="3">JCM 18532</strain>
    </source>
</reference>
<feature type="region of interest" description="Disordered" evidence="1">
    <location>
        <begin position="1"/>
        <end position="24"/>
    </location>
</feature>
<evidence type="ECO:0000313" key="2">
    <source>
        <dbReference type="EMBL" id="GAA4749658.1"/>
    </source>
</evidence>
<proteinExistence type="predicted"/>
<evidence type="ECO:0000313" key="3">
    <source>
        <dbReference type="Proteomes" id="UP001499882"/>
    </source>
</evidence>
<dbReference type="RefSeq" id="WP_345528559.1">
    <property type="nucleotide sequence ID" value="NZ_BAABKN010000023.1"/>
</dbReference>